<evidence type="ECO:0000313" key="13">
    <source>
        <dbReference type="Proteomes" id="UP001138621"/>
    </source>
</evidence>
<dbReference type="GO" id="GO:0005576">
    <property type="term" value="C:extracellular region"/>
    <property type="evidence" value="ECO:0007669"/>
    <property type="project" value="UniProtKB-SubCell"/>
</dbReference>
<dbReference type="InterPro" id="IPR001444">
    <property type="entry name" value="Flag_bb_rod_N"/>
</dbReference>
<dbReference type="GO" id="GO:0005198">
    <property type="term" value="F:structural molecule activity"/>
    <property type="evidence" value="ECO:0007669"/>
    <property type="project" value="InterPro"/>
</dbReference>
<evidence type="ECO:0000256" key="3">
    <source>
        <dbReference type="ARBA" id="ARBA00009677"/>
    </source>
</evidence>
<gene>
    <name evidence="12" type="primary">flgK</name>
    <name evidence="12" type="ORF">G7024_07825</name>
</gene>
<comment type="caution">
    <text evidence="12">The sequence shown here is derived from an EMBL/GenBank/DDBJ whole genome shotgun (WGS) entry which is preliminary data.</text>
</comment>
<dbReference type="InterPro" id="IPR049119">
    <property type="entry name" value="FlgK_D2-like"/>
</dbReference>
<evidence type="ECO:0000256" key="2">
    <source>
        <dbReference type="ARBA" id="ARBA00004613"/>
    </source>
</evidence>
<evidence type="ECO:0000256" key="1">
    <source>
        <dbReference type="ARBA" id="ARBA00004365"/>
    </source>
</evidence>
<accession>A0AA40V518</accession>
<dbReference type="AlphaFoldDB" id="A0AA40V518"/>
<keyword evidence="12" id="KW-0282">Flagellum</keyword>
<evidence type="ECO:0000256" key="6">
    <source>
        <dbReference type="ARBA" id="ARBA00023143"/>
    </source>
</evidence>
<evidence type="ECO:0000313" key="12">
    <source>
        <dbReference type="EMBL" id="MBA1304315.1"/>
    </source>
</evidence>
<dbReference type="PANTHER" id="PTHR30033">
    <property type="entry name" value="FLAGELLAR HOOK-ASSOCIATED PROTEIN 1"/>
    <property type="match status" value="1"/>
</dbReference>
<reference evidence="12" key="1">
    <citation type="submission" date="2020-02" db="EMBL/GenBank/DDBJ databases">
        <title>Synteny-based analysis reveals conserved mechanism for high triclosan tolerance in Pseudomonas, as well as instances of horizontal transfer.</title>
        <authorList>
            <person name="Mcfarland A.G."/>
            <person name="Bertucci H.K."/>
            <person name="Litmann E."/>
            <person name="Shen J."/>
            <person name="Huttenhower C."/>
            <person name="Hartmann E.M."/>
        </authorList>
    </citation>
    <scope>NUCLEOTIDE SEQUENCE</scope>
    <source>
        <strain evidence="12">109A1</strain>
    </source>
</reference>
<feature type="region of interest" description="Disordered" evidence="7">
    <location>
        <begin position="30"/>
        <end position="50"/>
    </location>
</feature>
<dbReference type="RefSeq" id="WP_181120235.1">
    <property type="nucleotide sequence ID" value="NZ_JAAMRD010000005.1"/>
</dbReference>
<keyword evidence="12" id="KW-0966">Cell projection</keyword>
<dbReference type="EMBL" id="JAAMRD010000005">
    <property type="protein sequence ID" value="MBA1304315.1"/>
    <property type="molecule type" value="Genomic_DNA"/>
</dbReference>
<proteinExistence type="inferred from homology"/>
<dbReference type="InterPro" id="IPR002371">
    <property type="entry name" value="FlgK"/>
</dbReference>
<keyword evidence="5" id="KW-0964">Secreted</keyword>
<feature type="domain" description="Flagellar hook-associated protein FlgK helical" evidence="11">
    <location>
        <begin position="93"/>
        <end position="324"/>
    </location>
</feature>
<feature type="domain" description="Flagellar basal-body/hook protein C-terminal" evidence="9">
    <location>
        <begin position="677"/>
        <end position="714"/>
    </location>
</feature>
<comment type="subcellular location">
    <subcellularLocation>
        <location evidence="1">Bacterial flagellum</location>
    </subcellularLocation>
    <subcellularLocation>
        <location evidence="2">Secreted</location>
    </subcellularLocation>
</comment>
<dbReference type="InterPro" id="IPR053927">
    <property type="entry name" value="FlgK_helical"/>
</dbReference>
<protein>
    <recommendedName>
        <fullName evidence="4">Flagellar hook-associated protein 1</fullName>
    </recommendedName>
</protein>
<dbReference type="Pfam" id="PF06429">
    <property type="entry name" value="Flg_bbr_C"/>
    <property type="match status" value="1"/>
</dbReference>
<dbReference type="PANTHER" id="PTHR30033:SF1">
    <property type="entry name" value="FLAGELLAR HOOK-ASSOCIATED PROTEIN 1"/>
    <property type="match status" value="1"/>
</dbReference>
<comment type="similarity">
    <text evidence="3">Belongs to the flagella basal body rod proteins family.</text>
</comment>
<dbReference type="PRINTS" id="PR01005">
    <property type="entry name" value="FLGHOOKAP1"/>
</dbReference>
<sequence>MADLLSIGLSGLAASKTQLSITGHNITNVNTPGYSRQDATQATRSPQFSGAGYIGSGTTLVEVRRSYSEFLTSQLRSSTSLSADVEAYKSQINQLDSLLAGTTTGITPSLQKFFSALQTAAEDPANIPARQLVLAEAEGLARRFNTVYDRLSEQNNFTNKQMSAVTDQVNRLAGSIGSLNEAIAIAAANGKQPNDLLDARDEAVRQLSGYIGVTVVPQDDSSFNVFIGSGQPLVVGSKVARLEVVPGQGDPNRHEVQFISGGSRQGITSQITGGELGGLIRYREEVLDSTMNSLGRLALSVSDQVNAQLGQGLDLKGQVGSALFGNYNDPALAKLRVNAFVGNSNAQPLMNITDTSVLTTSDYLMEYDGSSYKVRRLSDNQLMTVAENPVGTLSFTDKNGRDQGFQVVLGNPAPTAGDKFSLQPTRRGASDIKATLDQADQLAFAAPIRAESKLQNRGTGVIGQPSLVAGPSPISRDALAVANLSLGANLSADGKTYTLGALPTGWSYVAKGGDPIVPQRSANGDLIEPLADQDGNPLARVLDDDGQPLEVNGQPVVAPAMTMGNSNTVRLAYAAADGETYRFELSMSGRPMAGDEFALAFNQNGVSDNRNALKLVDLQSKQTVGVTAGIAGSGFSFTDGYGELVERVGTLTAQARMDSEATGAILKQATDNRDSLSAVNLDEEAANLIKFEQYYNASAQIIQVARSLFDTLISTFR</sequence>
<dbReference type="InterPro" id="IPR010930">
    <property type="entry name" value="Flg_bb/hook_C_dom"/>
</dbReference>
<dbReference type="Pfam" id="PF22638">
    <property type="entry name" value="FlgK_D1"/>
    <property type="match status" value="1"/>
</dbReference>
<keyword evidence="6" id="KW-0975">Bacterial flagellum</keyword>
<evidence type="ECO:0000259" key="11">
    <source>
        <dbReference type="Pfam" id="PF22638"/>
    </source>
</evidence>
<evidence type="ECO:0000256" key="5">
    <source>
        <dbReference type="ARBA" id="ARBA00022525"/>
    </source>
</evidence>
<feature type="domain" description="Flagellar basal body rod protein N-terminal" evidence="8">
    <location>
        <begin position="7"/>
        <end position="34"/>
    </location>
</feature>
<evidence type="ECO:0000256" key="7">
    <source>
        <dbReference type="SAM" id="MobiDB-lite"/>
    </source>
</evidence>
<keyword evidence="12" id="KW-0969">Cilium</keyword>
<dbReference type="GO" id="GO:0009424">
    <property type="term" value="C:bacterial-type flagellum hook"/>
    <property type="evidence" value="ECO:0007669"/>
    <property type="project" value="InterPro"/>
</dbReference>
<dbReference type="GO" id="GO:0044780">
    <property type="term" value="P:bacterial-type flagellum assembly"/>
    <property type="evidence" value="ECO:0007669"/>
    <property type="project" value="InterPro"/>
</dbReference>
<evidence type="ECO:0000259" key="8">
    <source>
        <dbReference type="Pfam" id="PF00460"/>
    </source>
</evidence>
<evidence type="ECO:0000259" key="10">
    <source>
        <dbReference type="Pfam" id="PF21158"/>
    </source>
</evidence>
<feature type="compositionally biased region" description="Polar residues" evidence="7">
    <location>
        <begin position="30"/>
        <end position="48"/>
    </location>
</feature>
<name>A0AA40V518_STUST</name>
<dbReference type="Proteomes" id="UP001138621">
    <property type="component" value="Unassembled WGS sequence"/>
</dbReference>
<dbReference type="Pfam" id="PF21158">
    <property type="entry name" value="flgK_1st_1"/>
    <property type="match status" value="1"/>
</dbReference>
<organism evidence="12 13">
    <name type="scientific">Stutzerimonas stutzeri</name>
    <name type="common">Pseudomonas stutzeri</name>
    <dbReference type="NCBI Taxonomy" id="316"/>
    <lineage>
        <taxon>Bacteria</taxon>
        <taxon>Pseudomonadati</taxon>
        <taxon>Pseudomonadota</taxon>
        <taxon>Gammaproteobacteria</taxon>
        <taxon>Pseudomonadales</taxon>
        <taxon>Pseudomonadaceae</taxon>
        <taxon>Stutzerimonas</taxon>
    </lineage>
</organism>
<dbReference type="SUPFAM" id="SSF64518">
    <property type="entry name" value="Phase 1 flagellin"/>
    <property type="match status" value="1"/>
</dbReference>
<evidence type="ECO:0000259" key="9">
    <source>
        <dbReference type="Pfam" id="PF06429"/>
    </source>
</evidence>
<dbReference type="Pfam" id="PF00460">
    <property type="entry name" value="Flg_bb_rod"/>
    <property type="match status" value="1"/>
</dbReference>
<evidence type="ECO:0000256" key="4">
    <source>
        <dbReference type="ARBA" id="ARBA00016244"/>
    </source>
</evidence>
<dbReference type="NCBIfam" id="TIGR02492">
    <property type="entry name" value="flgK_ends"/>
    <property type="match status" value="1"/>
</dbReference>
<feature type="domain" description="Flagellar hook-associated protein 1 D2-like" evidence="10">
    <location>
        <begin position="349"/>
        <end position="424"/>
    </location>
</feature>